<evidence type="ECO:0000256" key="1">
    <source>
        <dbReference type="SAM" id="SignalP"/>
    </source>
</evidence>
<proteinExistence type="predicted"/>
<evidence type="ECO:0000313" key="3">
    <source>
        <dbReference type="Proteomes" id="UP000217431"/>
    </source>
</evidence>
<dbReference type="RefSeq" id="WP_096409524.1">
    <property type="nucleotide sequence ID" value="NZ_AP014598.1"/>
</dbReference>
<feature type="chain" id="PRO_5006619943" description="Transglycosylase SLT domain-containing protein" evidence="1">
    <location>
        <begin position="23"/>
        <end position="142"/>
    </location>
</feature>
<organism evidence="2 3">
    <name type="scientific">Prevotella intermedia</name>
    <dbReference type="NCBI Taxonomy" id="28131"/>
    <lineage>
        <taxon>Bacteria</taxon>
        <taxon>Pseudomonadati</taxon>
        <taxon>Bacteroidota</taxon>
        <taxon>Bacteroidia</taxon>
        <taxon>Bacteroidales</taxon>
        <taxon>Prevotellaceae</taxon>
        <taxon>Prevotella</taxon>
    </lineage>
</organism>
<sequence>MRILRVLIVGFLMILAAGSASAETAIGIGNFDWRPVMDAIMHVESKGNAKAVNGPHAGILQISKGIVTECNSILKSKGSKKRYTLADRFSPNKSREMFVLFQSRHNVSNNIERAIRMWHGGVNFSKSKTQQYYNRVKKFLKI</sequence>
<dbReference type="Gene3D" id="1.10.530.10">
    <property type="match status" value="1"/>
</dbReference>
<dbReference type="SUPFAM" id="SSF53955">
    <property type="entry name" value="Lysozyme-like"/>
    <property type="match status" value="1"/>
</dbReference>
<name>A0A0S3UPA2_PREIN</name>
<dbReference type="EMBL" id="AP014598">
    <property type="protein sequence ID" value="BAU19302.1"/>
    <property type="molecule type" value="Genomic_DNA"/>
</dbReference>
<evidence type="ECO:0000313" key="2">
    <source>
        <dbReference type="EMBL" id="BAU19302.1"/>
    </source>
</evidence>
<gene>
    <name evidence="2" type="ORF">PIOMA14_II_0798</name>
</gene>
<evidence type="ECO:0008006" key="4">
    <source>
        <dbReference type="Google" id="ProtNLM"/>
    </source>
</evidence>
<accession>A0A0S3UPA2</accession>
<keyword evidence="1" id="KW-0732">Signal</keyword>
<dbReference type="Proteomes" id="UP000217431">
    <property type="component" value="Chromosome II"/>
</dbReference>
<dbReference type="InterPro" id="IPR023346">
    <property type="entry name" value="Lysozyme-like_dom_sf"/>
</dbReference>
<feature type="signal peptide" evidence="1">
    <location>
        <begin position="1"/>
        <end position="22"/>
    </location>
</feature>
<dbReference type="AlphaFoldDB" id="A0A0S3UPA2"/>
<reference evidence="2 3" key="1">
    <citation type="journal article" date="2016" name="DNA Res.">
        <title>The complete genome sequencing of Prevotella intermedia strain OMA14 and a subsequent fine-scale, intra-species genomic comparison reveal an unusual amplification of conjugative and mobile transposons and identify a novel Prevotella-lineage-specific repeat.</title>
        <authorList>
            <person name="Naito M."/>
            <person name="Ogura Y."/>
            <person name="Itoh T."/>
            <person name="Shoji M."/>
            <person name="Okamoto M."/>
            <person name="Hayashi T."/>
            <person name="Nakayama K."/>
        </authorList>
    </citation>
    <scope>NUCLEOTIDE SEQUENCE [LARGE SCALE GENOMIC DNA]</scope>
    <source>
        <strain evidence="2 3">OMA14</strain>
    </source>
</reference>
<protein>
    <recommendedName>
        <fullName evidence="4">Transglycosylase SLT domain-containing protein</fullName>
    </recommendedName>
</protein>